<accession>A0A926VCP0</accession>
<dbReference type="AlphaFoldDB" id="A0A926VCP0"/>
<evidence type="ECO:0000313" key="2">
    <source>
        <dbReference type="Proteomes" id="UP000641646"/>
    </source>
</evidence>
<evidence type="ECO:0000313" key="1">
    <source>
        <dbReference type="EMBL" id="MBD2181426.1"/>
    </source>
</evidence>
<sequence>MPKAQKPPKPKPQQLLVEGKNDQHVIWALCEKYRVPETFSVEVPTDENGQGIEVLLEGLSDRLKAENLRTLGIVVDADRDLLARWQSLRYKLSTSGYQDIPETPPPEGWVYAPPDLPKVGVWLMPNNQLPGMLEDFVAHLIPSDDILCPKADGILQEIEQAGINCYSLVHHPKALIHTWLAWQETPGMPMGQAITARVLRHESAIAIAFLEWLKDLFNPALPTS</sequence>
<protein>
    <submittedName>
        <fullName evidence="1">Uncharacterized protein</fullName>
    </submittedName>
</protein>
<gene>
    <name evidence="1" type="ORF">H6G03_09950</name>
</gene>
<keyword evidence="2" id="KW-1185">Reference proteome</keyword>
<dbReference type="EMBL" id="JACJPW010000020">
    <property type="protein sequence ID" value="MBD2181426.1"/>
    <property type="molecule type" value="Genomic_DNA"/>
</dbReference>
<reference evidence="1" key="2">
    <citation type="submission" date="2020-08" db="EMBL/GenBank/DDBJ databases">
        <authorList>
            <person name="Chen M."/>
            <person name="Teng W."/>
            <person name="Zhao L."/>
            <person name="Hu C."/>
            <person name="Zhou Y."/>
            <person name="Han B."/>
            <person name="Song L."/>
            <person name="Shu W."/>
        </authorList>
    </citation>
    <scope>NUCLEOTIDE SEQUENCE</scope>
    <source>
        <strain evidence="1">FACHB-1375</strain>
    </source>
</reference>
<dbReference type="RefSeq" id="WP_190464194.1">
    <property type="nucleotide sequence ID" value="NZ_JACJPW010000020.1"/>
</dbReference>
<dbReference type="Pfam" id="PF11536">
    <property type="entry name" value="DUF3226"/>
    <property type="match status" value="1"/>
</dbReference>
<name>A0A926VCP0_9CYAN</name>
<proteinExistence type="predicted"/>
<dbReference type="Proteomes" id="UP000641646">
    <property type="component" value="Unassembled WGS sequence"/>
</dbReference>
<comment type="caution">
    <text evidence="1">The sequence shown here is derived from an EMBL/GenBank/DDBJ whole genome shotgun (WGS) entry which is preliminary data.</text>
</comment>
<dbReference type="InterPro" id="IPR024508">
    <property type="entry name" value="DUF3226"/>
</dbReference>
<reference evidence="1" key="1">
    <citation type="journal article" date="2015" name="ISME J.">
        <title>Draft Genome Sequence of Streptomyces incarnatus NRRL8089, which Produces the Nucleoside Antibiotic Sinefungin.</title>
        <authorList>
            <person name="Oshima K."/>
            <person name="Hattori M."/>
            <person name="Shimizu H."/>
            <person name="Fukuda K."/>
            <person name="Nemoto M."/>
            <person name="Inagaki K."/>
            <person name="Tamura T."/>
        </authorList>
    </citation>
    <scope>NUCLEOTIDE SEQUENCE</scope>
    <source>
        <strain evidence="1">FACHB-1375</strain>
    </source>
</reference>
<organism evidence="1 2">
    <name type="scientific">Aerosakkonema funiforme FACHB-1375</name>
    <dbReference type="NCBI Taxonomy" id="2949571"/>
    <lineage>
        <taxon>Bacteria</taxon>
        <taxon>Bacillati</taxon>
        <taxon>Cyanobacteriota</taxon>
        <taxon>Cyanophyceae</taxon>
        <taxon>Oscillatoriophycideae</taxon>
        <taxon>Aerosakkonematales</taxon>
        <taxon>Aerosakkonemataceae</taxon>
        <taxon>Aerosakkonema</taxon>
    </lineage>
</organism>